<organism evidence="2 3">
    <name type="scientific">Alteripontixanthobacter maritimus</name>
    <dbReference type="NCBI Taxonomy" id="2161824"/>
    <lineage>
        <taxon>Bacteria</taxon>
        <taxon>Pseudomonadati</taxon>
        <taxon>Pseudomonadota</taxon>
        <taxon>Alphaproteobacteria</taxon>
        <taxon>Sphingomonadales</taxon>
        <taxon>Erythrobacteraceae</taxon>
        <taxon>Alteripontixanthobacter</taxon>
    </lineage>
</organism>
<name>A0A369Q3P4_9SPHN</name>
<gene>
    <name evidence="2" type="ORF">HME9302_00317</name>
</gene>
<comment type="caution">
    <text evidence="2">The sequence shown here is derived from an EMBL/GenBank/DDBJ whole genome shotgun (WGS) entry which is preliminary data.</text>
</comment>
<accession>A0A369Q3P4</accession>
<evidence type="ECO:0000313" key="2">
    <source>
        <dbReference type="EMBL" id="RDC59132.1"/>
    </source>
</evidence>
<dbReference type="Proteomes" id="UP000253727">
    <property type="component" value="Unassembled WGS sequence"/>
</dbReference>
<feature type="domain" description="Flagellar motor switch protein FliN-like C-terminal" evidence="1">
    <location>
        <begin position="236"/>
        <end position="305"/>
    </location>
</feature>
<proteinExistence type="predicted"/>
<dbReference type="Pfam" id="PF01052">
    <property type="entry name" value="FliMN_C"/>
    <property type="match status" value="1"/>
</dbReference>
<reference evidence="2 3" key="1">
    <citation type="submission" date="2018-04" db="EMBL/GenBank/DDBJ databases">
        <title>Altererythrobacter sp. HME9302 genome sequencing and assembly.</title>
        <authorList>
            <person name="Kang H."/>
            <person name="Kim H."/>
            <person name="Joh K."/>
        </authorList>
    </citation>
    <scope>NUCLEOTIDE SEQUENCE [LARGE SCALE GENOMIC DNA]</scope>
    <source>
        <strain evidence="2 3">HME9302</strain>
    </source>
</reference>
<dbReference type="InterPro" id="IPR036429">
    <property type="entry name" value="SpoA-like_sf"/>
</dbReference>
<evidence type="ECO:0000259" key="1">
    <source>
        <dbReference type="Pfam" id="PF01052"/>
    </source>
</evidence>
<dbReference type="SUPFAM" id="SSF101801">
    <property type="entry name" value="Surface presentation of antigens (SPOA)"/>
    <property type="match status" value="1"/>
</dbReference>
<dbReference type="AlphaFoldDB" id="A0A369Q3P4"/>
<dbReference type="InterPro" id="IPR001543">
    <property type="entry name" value="FliN-like_C"/>
</dbReference>
<sequence>MNRAHPTKAAHCAELLREPRAAADPAIAAEAFGKAFAAALVQPLASLLGGKAPRVTCKLERADASVCVTDGGALAAHFLLEDDVRPHAIVATLGGAAALSLCDRAFGGTGETADPLPETMPMSANLMLDRFGAVLARACGSALGEGNAVSLVRRSDAVARIVPFGRIAECFVLTLEVSEEAGAAPDENASASWSIRLIADVPGLSAWLRAAEDSAPSAALDKTDQTTTTTSPIFGEIDLPLRATLADIKLPLSRLSRLSPGDEIPLPLRRDVPLTVGGRGRNARIIAHGTVGNFDDRAALRLTRISTQGDRP</sequence>
<dbReference type="OrthoDB" id="7421075at2"/>
<protein>
    <recommendedName>
        <fullName evidence="1">Flagellar motor switch protein FliN-like C-terminal domain-containing protein</fullName>
    </recommendedName>
</protein>
<dbReference type="RefSeq" id="WP_115365545.1">
    <property type="nucleotide sequence ID" value="NZ_QBKA01000002.1"/>
</dbReference>
<evidence type="ECO:0000313" key="3">
    <source>
        <dbReference type="Proteomes" id="UP000253727"/>
    </source>
</evidence>
<dbReference type="EMBL" id="QBKA01000002">
    <property type="protein sequence ID" value="RDC59132.1"/>
    <property type="molecule type" value="Genomic_DNA"/>
</dbReference>
<dbReference type="Gene3D" id="2.30.330.10">
    <property type="entry name" value="SpoA-like"/>
    <property type="match status" value="1"/>
</dbReference>
<keyword evidence="3" id="KW-1185">Reference proteome</keyword>